<sequence length="305" mass="33763">MLKKFASLMTLLLPAISTYAQAIWFSPNAGPSDYMALFQPDAPWQQVSTHIQTFCFSCNQVFNPSWGINLPDMLSDLRRRHISLEVGMSPLSGDGHCGFHVEGYSNAAQPLSDARRLKAAGAEVSCYAMDEPFYYGHVFTGQNACHASIEDIAKDVAAKVKQVRSIYPGVGIGDVEPVGIPYGNWLSDLEQWFDAFNAATGSPLAFFRVDMQWGANWQGQMRQLAALLRRKGIPLQVIYNGSGNDRSDAAWTAQAAKHFRDYEASGLPKPDVAVFQCWTKNPTRMLPETDPSTLTGLVLQYIKSR</sequence>
<evidence type="ECO:0000313" key="2">
    <source>
        <dbReference type="EMBL" id="TDX02118.1"/>
    </source>
</evidence>
<keyword evidence="3" id="KW-1185">Reference proteome</keyword>
<gene>
    <name evidence="2" type="ORF">EDB95_3168</name>
</gene>
<accession>A0A4R8DW08</accession>
<feature type="signal peptide" evidence="1">
    <location>
        <begin position="1"/>
        <end position="22"/>
    </location>
</feature>
<reference evidence="2 3" key="1">
    <citation type="submission" date="2019-03" db="EMBL/GenBank/DDBJ databases">
        <title>Genomic Encyclopedia of Type Strains, Phase IV (KMG-IV): sequencing the most valuable type-strain genomes for metagenomic binning, comparative biology and taxonomic classification.</title>
        <authorList>
            <person name="Goeker M."/>
        </authorList>
    </citation>
    <scope>NUCLEOTIDE SEQUENCE [LARGE SCALE GENOMIC DNA]</scope>
    <source>
        <strain evidence="2 3">DSM 100059</strain>
    </source>
</reference>
<keyword evidence="1" id="KW-0732">Signal</keyword>
<feature type="chain" id="PRO_5020325613" evidence="1">
    <location>
        <begin position="23"/>
        <end position="305"/>
    </location>
</feature>
<comment type="caution">
    <text evidence="2">The sequence shown here is derived from an EMBL/GenBank/DDBJ whole genome shotgun (WGS) entry which is preliminary data.</text>
</comment>
<evidence type="ECO:0000256" key="1">
    <source>
        <dbReference type="SAM" id="SignalP"/>
    </source>
</evidence>
<dbReference type="EMBL" id="SODV01000001">
    <property type="protein sequence ID" value="TDX02118.1"/>
    <property type="molecule type" value="Genomic_DNA"/>
</dbReference>
<evidence type="ECO:0000313" key="3">
    <source>
        <dbReference type="Proteomes" id="UP000294498"/>
    </source>
</evidence>
<dbReference type="Proteomes" id="UP000294498">
    <property type="component" value="Unassembled WGS sequence"/>
</dbReference>
<dbReference type="RefSeq" id="WP_133994744.1">
    <property type="nucleotide sequence ID" value="NZ_SODV01000001.1"/>
</dbReference>
<dbReference type="OrthoDB" id="8263756at2"/>
<organism evidence="2 3">
    <name type="scientific">Dinghuibacter silviterrae</name>
    <dbReference type="NCBI Taxonomy" id="1539049"/>
    <lineage>
        <taxon>Bacteria</taxon>
        <taxon>Pseudomonadati</taxon>
        <taxon>Bacteroidota</taxon>
        <taxon>Chitinophagia</taxon>
        <taxon>Chitinophagales</taxon>
        <taxon>Chitinophagaceae</taxon>
        <taxon>Dinghuibacter</taxon>
    </lineage>
</organism>
<protein>
    <submittedName>
        <fullName evidence="2">Uncharacterized protein</fullName>
    </submittedName>
</protein>
<name>A0A4R8DW08_9BACT</name>
<dbReference type="AlphaFoldDB" id="A0A4R8DW08"/>
<proteinExistence type="predicted"/>